<evidence type="ECO:0000259" key="5">
    <source>
        <dbReference type="PROSITE" id="PS50931"/>
    </source>
</evidence>
<comment type="similarity">
    <text evidence="1">Belongs to the LysR transcriptional regulatory family.</text>
</comment>
<dbReference type="PANTHER" id="PTHR30537:SF3">
    <property type="entry name" value="TRANSCRIPTIONAL REGULATORY PROTEIN"/>
    <property type="match status" value="1"/>
</dbReference>
<dbReference type="Gene3D" id="1.10.10.10">
    <property type="entry name" value="Winged helix-like DNA-binding domain superfamily/Winged helix DNA-binding domain"/>
    <property type="match status" value="1"/>
</dbReference>
<dbReference type="Pfam" id="PF00126">
    <property type="entry name" value="HTH_1"/>
    <property type="match status" value="1"/>
</dbReference>
<evidence type="ECO:0000313" key="7">
    <source>
        <dbReference type="Proteomes" id="UP000192761"/>
    </source>
</evidence>
<evidence type="ECO:0000256" key="3">
    <source>
        <dbReference type="ARBA" id="ARBA00023125"/>
    </source>
</evidence>
<reference evidence="6 7" key="1">
    <citation type="submission" date="2017-04" db="EMBL/GenBank/DDBJ databases">
        <authorList>
            <person name="Afonso C.L."/>
            <person name="Miller P.J."/>
            <person name="Scott M.A."/>
            <person name="Spackman E."/>
            <person name="Goraichik I."/>
            <person name="Dimitrov K.M."/>
            <person name="Suarez D.L."/>
            <person name="Swayne D.E."/>
        </authorList>
    </citation>
    <scope>NUCLEOTIDE SEQUENCE [LARGE SCALE GENOMIC DNA]</scope>
    <source>
        <strain evidence="6 7">DSM 23236</strain>
    </source>
</reference>
<dbReference type="InterPro" id="IPR058163">
    <property type="entry name" value="LysR-type_TF_proteobact-type"/>
</dbReference>
<keyword evidence="2" id="KW-0805">Transcription regulation</keyword>
<dbReference type="InterPro" id="IPR036388">
    <property type="entry name" value="WH-like_DNA-bd_sf"/>
</dbReference>
<evidence type="ECO:0000256" key="1">
    <source>
        <dbReference type="ARBA" id="ARBA00009437"/>
    </source>
</evidence>
<dbReference type="STRING" id="1121001.SAMN02745857_00954"/>
<evidence type="ECO:0000256" key="2">
    <source>
        <dbReference type="ARBA" id="ARBA00023015"/>
    </source>
</evidence>
<dbReference type="SUPFAM" id="SSF46785">
    <property type="entry name" value="Winged helix' DNA-binding domain"/>
    <property type="match status" value="1"/>
</dbReference>
<gene>
    <name evidence="6" type="ORF">SAMN02745857_00954</name>
</gene>
<proteinExistence type="inferred from homology"/>
<dbReference type="OrthoDB" id="8579932at2"/>
<protein>
    <submittedName>
        <fullName evidence="6">Transcriptional regulator, LysR family</fullName>
    </submittedName>
</protein>
<keyword evidence="7" id="KW-1185">Reference proteome</keyword>
<dbReference type="Proteomes" id="UP000192761">
    <property type="component" value="Unassembled WGS sequence"/>
</dbReference>
<dbReference type="Pfam" id="PF03466">
    <property type="entry name" value="LysR_substrate"/>
    <property type="match status" value="1"/>
</dbReference>
<dbReference type="GO" id="GO:0006351">
    <property type="term" value="P:DNA-templated transcription"/>
    <property type="evidence" value="ECO:0007669"/>
    <property type="project" value="TreeGrafter"/>
</dbReference>
<dbReference type="GO" id="GO:0003700">
    <property type="term" value="F:DNA-binding transcription factor activity"/>
    <property type="evidence" value="ECO:0007669"/>
    <property type="project" value="InterPro"/>
</dbReference>
<dbReference type="InterPro" id="IPR036390">
    <property type="entry name" value="WH_DNA-bd_sf"/>
</dbReference>
<feature type="domain" description="HTH lysR-type" evidence="5">
    <location>
        <begin position="3"/>
        <end position="60"/>
    </location>
</feature>
<dbReference type="InterPro" id="IPR000847">
    <property type="entry name" value="LysR_HTH_N"/>
</dbReference>
<dbReference type="AlphaFoldDB" id="A0A1W1X909"/>
<dbReference type="PROSITE" id="PS50931">
    <property type="entry name" value="HTH_LYSR"/>
    <property type="match status" value="1"/>
</dbReference>
<dbReference type="PANTHER" id="PTHR30537">
    <property type="entry name" value="HTH-TYPE TRANSCRIPTIONAL REGULATOR"/>
    <property type="match status" value="1"/>
</dbReference>
<dbReference type="Gene3D" id="3.40.190.290">
    <property type="match status" value="1"/>
</dbReference>
<organism evidence="6 7">
    <name type="scientific">Andreprevotia lacus DSM 23236</name>
    <dbReference type="NCBI Taxonomy" id="1121001"/>
    <lineage>
        <taxon>Bacteria</taxon>
        <taxon>Pseudomonadati</taxon>
        <taxon>Pseudomonadota</taxon>
        <taxon>Betaproteobacteria</taxon>
        <taxon>Neisseriales</taxon>
        <taxon>Chitinibacteraceae</taxon>
        <taxon>Andreprevotia</taxon>
    </lineage>
</organism>
<evidence type="ECO:0000313" key="6">
    <source>
        <dbReference type="EMBL" id="SMC20426.1"/>
    </source>
</evidence>
<keyword evidence="3" id="KW-0238">DNA-binding</keyword>
<evidence type="ECO:0000256" key="4">
    <source>
        <dbReference type="ARBA" id="ARBA00023163"/>
    </source>
</evidence>
<keyword evidence="4" id="KW-0804">Transcription</keyword>
<dbReference type="GO" id="GO:0043565">
    <property type="term" value="F:sequence-specific DNA binding"/>
    <property type="evidence" value="ECO:0007669"/>
    <property type="project" value="TreeGrafter"/>
</dbReference>
<accession>A0A1W1X909</accession>
<dbReference type="EMBL" id="FWXD01000004">
    <property type="protein sequence ID" value="SMC20426.1"/>
    <property type="molecule type" value="Genomic_DNA"/>
</dbReference>
<dbReference type="PRINTS" id="PR00039">
    <property type="entry name" value="HTHLYSR"/>
</dbReference>
<name>A0A1W1X909_9NEIS</name>
<dbReference type="InterPro" id="IPR005119">
    <property type="entry name" value="LysR_subst-bd"/>
</dbReference>
<sequence length="298" mass="32177">MALDWDDLKIALAIARNGTLSAAARALGSTQPTVSRRLDALEQRLGAQLFEREACGLRLTALGDALLAGLAQMETGALAVERQIAARDTGLHGEIVVTSLDWLGDEVLAPMLARFGAQHPGLTIELINDGKVYNLARREADLAFRFGPFTQENLIERRVGEVQYALYASDAYLARYGQPSEGDGLRGHQLVLLDRAAGDVPHEAWLSAIAPHANIALHANGLRAHLAATRSGATMAVLPCLLGEREPTLRRIPLGPPQPPRSVRVGYHPDLRDTPRIRALLDFVVEGFEVMAGELVVG</sequence>
<dbReference type="SUPFAM" id="SSF53850">
    <property type="entry name" value="Periplasmic binding protein-like II"/>
    <property type="match status" value="1"/>
</dbReference>
<dbReference type="RefSeq" id="WP_084089432.1">
    <property type="nucleotide sequence ID" value="NZ_FWXD01000004.1"/>
</dbReference>